<protein>
    <recommendedName>
        <fullName evidence="6">Choline/ethanolamine kinase</fullName>
    </recommendedName>
</protein>
<dbReference type="EMBL" id="JARBDR010000921">
    <property type="protein sequence ID" value="KAJ8298834.1"/>
    <property type="molecule type" value="Genomic_DNA"/>
</dbReference>
<comment type="caution">
    <text evidence="4">The sequence shown here is derived from an EMBL/GenBank/DDBJ whole genome shotgun (WGS) entry which is preliminary data.</text>
</comment>
<organism evidence="4 5">
    <name type="scientific">Tegillarca granosa</name>
    <name type="common">Malaysian cockle</name>
    <name type="synonym">Anadara granosa</name>
    <dbReference type="NCBI Taxonomy" id="220873"/>
    <lineage>
        <taxon>Eukaryota</taxon>
        <taxon>Metazoa</taxon>
        <taxon>Spiralia</taxon>
        <taxon>Lophotrochozoa</taxon>
        <taxon>Mollusca</taxon>
        <taxon>Bivalvia</taxon>
        <taxon>Autobranchia</taxon>
        <taxon>Pteriomorphia</taxon>
        <taxon>Arcoida</taxon>
        <taxon>Arcoidea</taxon>
        <taxon>Arcidae</taxon>
        <taxon>Tegillarca</taxon>
    </lineage>
</organism>
<evidence type="ECO:0008006" key="6">
    <source>
        <dbReference type="Google" id="ProtNLM"/>
    </source>
</evidence>
<dbReference type="PANTHER" id="PTHR22603">
    <property type="entry name" value="CHOLINE/ETHANOALAMINE KINASE"/>
    <property type="match status" value="1"/>
</dbReference>
<proteinExistence type="inferred from homology"/>
<dbReference type="CDD" id="cd05156">
    <property type="entry name" value="ChoK_euk"/>
    <property type="match status" value="1"/>
</dbReference>
<dbReference type="PANTHER" id="PTHR22603:SF93">
    <property type="entry name" value="RE24176P"/>
    <property type="match status" value="1"/>
</dbReference>
<keyword evidence="1" id="KW-0594">Phospholipid biosynthesis</keyword>
<evidence type="ECO:0000313" key="5">
    <source>
        <dbReference type="Proteomes" id="UP001217089"/>
    </source>
</evidence>
<evidence type="ECO:0000256" key="1">
    <source>
        <dbReference type="ARBA" id="ARBA00023209"/>
    </source>
</evidence>
<keyword evidence="1" id="KW-0443">Lipid metabolism</keyword>
<dbReference type="Proteomes" id="UP001217089">
    <property type="component" value="Unassembled WGS sequence"/>
</dbReference>
<dbReference type="Gene3D" id="3.90.1200.10">
    <property type="match status" value="1"/>
</dbReference>
<evidence type="ECO:0000256" key="3">
    <source>
        <dbReference type="ARBA" id="ARBA00038211"/>
    </source>
</evidence>
<accession>A0ABQ9E016</accession>
<reference evidence="4 5" key="1">
    <citation type="submission" date="2022-12" db="EMBL/GenBank/DDBJ databases">
        <title>Chromosome-level genome of Tegillarca granosa.</title>
        <authorList>
            <person name="Kim J."/>
        </authorList>
    </citation>
    <scope>NUCLEOTIDE SEQUENCE [LARGE SCALE GENOMIC DNA]</scope>
    <source>
        <strain evidence="4">Teg-2019</strain>
        <tissue evidence="4">Adductor muscle</tissue>
    </source>
</reference>
<dbReference type="Gene3D" id="3.30.200.20">
    <property type="entry name" value="Phosphorylase Kinase, domain 1"/>
    <property type="match status" value="1"/>
</dbReference>
<dbReference type="Pfam" id="PF01633">
    <property type="entry name" value="Choline_kinase"/>
    <property type="match status" value="1"/>
</dbReference>
<keyword evidence="5" id="KW-1185">Reference proteome</keyword>
<dbReference type="InterPro" id="IPR011009">
    <property type="entry name" value="Kinase-like_dom_sf"/>
</dbReference>
<evidence type="ECO:0000256" key="2">
    <source>
        <dbReference type="ARBA" id="ARBA00023264"/>
    </source>
</evidence>
<evidence type="ECO:0000313" key="4">
    <source>
        <dbReference type="EMBL" id="KAJ8298834.1"/>
    </source>
</evidence>
<keyword evidence="1" id="KW-0444">Lipid biosynthesis</keyword>
<name>A0ABQ9E016_TEGGR</name>
<dbReference type="SUPFAM" id="SSF56112">
    <property type="entry name" value="Protein kinase-like (PK-like)"/>
    <property type="match status" value="1"/>
</dbReference>
<comment type="similarity">
    <text evidence="3">Belongs to the choline/ethanolamine kinase family.</text>
</comment>
<sequence>MSTVEKGDVSMCKDKLNFTNGLSNLSDNFKSLAVPMYLCYFTVNTWKRFVLILKHVLTLSAVTYKSKIIAKKMEEGCCNNVDVDLDPRHKGFEWCKDSLGGTWATLSEKDIEITQISGGLTNLLYLCTIPSHINVCDNEPRRVLLRIYGEIAKTSKEFLLKNSVIFALLSEKKLGPKLYCMHPEGRLEEYIPTRCLSRNEIQLSDISLKVATKLALFHSLEMPLCKEPRMLKDIMKDWLVKVENILQKGDKQNDALINKLLSYNLREELDKLLDILSKVNSPVRFCHNDLQEGNLLYLRDEIPERQLTAIDWEYCGYNFRGFDFGNHFCEWCFDYQTAPEYPYYSYHPEDYPSRENQYEFFKKYLNASGTSYVTDKILQDLYREANTFALASHFFWGLWSVVQGEISDIEFGFMDYAVCRLDAYFRWKPVVSSILND</sequence>
<gene>
    <name evidence="4" type="ORF">KUTeg_022894</name>
</gene>
<keyword evidence="2" id="KW-1208">Phospholipid metabolism</keyword>